<proteinExistence type="predicted"/>
<gene>
    <name evidence="2" type="ORF">BCF50_1503</name>
    <name evidence="1" type="ORF">EGI05_00355</name>
</gene>
<dbReference type="Proteomes" id="UP000269375">
    <property type="component" value="Unassembled WGS sequence"/>
</dbReference>
<reference evidence="2 4" key="2">
    <citation type="submission" date="2019-03" db="EMBL/GenBank/DDBJ databases">
        <title>Genomic Encyclopedia of Archaeal and Bacterial Type Strains, Phase II (KMG-II): from individual species to whole genera.</title>
        <authorList>
            <person name="Goeker M."/>
        </authorList>
    </citation>
    <scope>NUCLEOTIDE SEQUENCE [LARGE SCALE GENOMIC DNA]</scope>
    <source>
        <strain evidence="2 4">DSM 15235</strain>
    </source>
</reference>
<evidence type="ECO:0000313" key="2">
    <source>
        <dbReference type="EMBL" id="TDX95720.1"/>
    </source>
</evidence>
<evidence type="ECO:0000313" key="1">
    <source>
        <dbReference type="EMBL" id="ROH99384.1"/>
    </source>
</evidence>
<evidence type="ECO:0000313" key="4">
    <source>
        <dbReference type="Proteomes" id="UP000295709"/>
    </source>
</evidence>
<dbReference type="EMBL" id="RJTX01000001">
    <property type="protein sequence ID" value="ROH99384.1"/>
    <property type="molecule type" value="Genomic_DNA"/>
</dbReference>
<dbReference type="OrthoDB" id="1275169at2"/>
<organism evidence="1 3">
    <name type="scientific">Chryseobacterium daecheongense</name>
    <dbReference type="NCBI Taxonomy" id="192389"/>
    <lineage>
        <taxon>Bacteria</taxon>
        <taxon>Pseudomonadati</taxon>
        <taxon>Bacteroidota</taxon>
        <taxon>Flavobacteriia</taxon>
        <taxon>Flavobacteriales</taxon>
        <taxon>Weeksellaceae</taxon>
        <taxon>Chryseobacterium group</taxon>
        <taxon>Chryseobacterium</taxon>
    </lineage>
</organism>
<dbReference type="Proteomes" id="UP000295709">
    <property type="component" value="Unassembled WGS sequence"/>
</dbReference>
<keyword evidence="4" id="KW-1185">Reference proteome</keyword>
<dbReference type="EMBL" id="SOQW01000001">
    <property type="protein sequence ID" value="TDX95720.1"/>
    <property type="molecule type" value="Genomic_DNA"/>
</dbReference>
<comment type="caution">
    <text evidence="1">The sequence shown here is derived from an EMBL/GenBank/DDBJ whole genome shotgun (WGS) entry which is preliminary data.</text>
</comment>
<dbReference type="AlphaFoldDB" id="A0A3N0W320"/>
<evidence type="ECO:0000313" key="3">
    <source>
        <dbReference type="Proteomes" id="UP000269375"/>
    </source>
</evidence>
<sequence>MNQFFENNIVQSSLEEYYNKKIIIYDEKKVLTNKPIQYQNDSISLNIQTTQPLDNSFFRIYDFILNKDLGFVVFSTSDRSQGILYYLKRNNKNNKWEIMEMKKRFSK</sequence>
<reference evidence="1 3" key="1">
    <citation type="submission" date="2018-11" db="EMBL/GenBank/DDBJ databases">
        <title>Proposal to divide the Flavobacteriaceae and reorganize its genera based on Amino Acid Identity values calculated from whole genome sequences.</title>
        <authorList>
            <person name="Nicholson A.C."/>
            <person name="Gulvik C.A."/>
            <person name="Whitney A.M."/>
            <person name="Humrighouse B.W."/>
            <person name="Bell M."/>
            <person name="Holmes B."/>
            <person name="Steigerwalt A."/>
            <person name="Villarma A."/>
            <person name="Sheth M."/>
            <person name="Batra D."/>
            <person name="Pryor J."/>
            <person name="Bernardet J.-F."/>
            <person name="Hugo C."/>
            <person name="Kampfer P."/>
            <person name="Newman J."/>
            <person name="Mcquiston J.R."/>
        </authorList>
    </citation>
    <scope>NUCLEOTIDE SEQUENCE [LARGE SCALE GENOMIC DNA]</scope>
    <source>
        <strain evidence="1 3">DSM 15235</strain>
    </source>
</reference>
<name>A0A3N0W320_9FLAO</name>
<protein>
    <submittedName>
        <fullName evidence="1">Uncharacterized protein</fullName>
    </submittedName>
</protein>
<accession>A0A3N0W320</accession>
<dbReference type="RefSeq" id="WP_123261098.1">
    <property type="nucleotide sequence ID" value="NZ_RJTX01000001.1"/>
</dbReference>